<evidence type="ECO:0008006" key="4">
    <source>
        <dbReference type="Google" id="ProtNLM"/>
    </source>
</evidence>
<gene>
    <name evidence="2" type="ORF">SAMN04488515_3254</name>
</gene>
<dbReference type="AlphaFoldDB" id="A0A1I0RU54"/>
<evidence type="ECO:0000313" key="3">
    <source>
        <dbReference type="Proteomes" id="UP000199167"/>
    </source>
</evidence>
<evidence type="ECO:0000313" key="2">
    <source>
        <dbReference type="EMBL" id="SEW44868.1"/>
    </source>
</evidence>
<keyword evidence="1" id="KW-0732">Signal</keyword>
<reference evidence="2 3" key="1">
    <citation type="submission" date="2016-10" db="EMBL/GenBank/DDBJ databases">
        <authorList>
            <person name="de Groot N.N."/>
        </authorList>
    </citation>
    <scope>NUCLEOTIDE SEQUENCE [LARGE SCALE GENOMIC DNA]</scope>
    <source>
        <strain evidence="2 3">DSM 17925</strain>
    </source>
</reference>
<feature type="chain" id="PRO_5011715521" description="DUF4177 domain-containing protein" evidence="1">
    <location>
        <begin position="21"/>
        <end position="93"/>
    </location>
</feature>
<dbReference type="STRING" id="364200.SAMN04488515_3254"/>
<protein>
    <recommendedName>
        <fullName evidence="4">DUF4177 domain-containing protein</fullName>
    </recommendedName>
</protein>
<accession>A0A1I0RU54</accession>
<dbReference type="EMBL" id="FOIZ01000002">
    <property type="protein sequence ID" value="SEW44868.1"/>
    <property type="molecule type" value="Genomic_DNA"/>
</dbReference>
<dbReference type="OrthoDB" id="7745874at2"/>
<name>A0A1I0RU54_9RHOB</name>
<feature type="signal peptide" evidence="1">
    <location>
        <begin position="1"/>
        <end position="20"/>
    </location>
</feature>
<keyword evidence="3" id="KW-1185">Reference proteome</keyword>
<proteinExistence type="predicted"/>
<sequence>MKKLSFLTMILMITCSAAQAACYADYKAKQDDPLRLHYGVAEVDGDCSVQSAEQQLEGRLASDGWQLLNVLGVFDDAGLEERKESAGEYYLRY</sequence>
<organism evidence="2 3">
    <name type="scientific">Cognatiyoonia koreensis</name>
    <dbReference type="NCBI Taxonomy" id="364200"/>
    <lineage>
        <taxon>Bacteria</taxon>
        <taxon>Pseudomonadati</taxon>
        <taxon>Pseudomonadota</taxon>
        <taxon>Alphaproteobacteria</taxon>
        <taxon>Rhodobacterales</taxon>
        <taxon>Paracoccaceae</taxon>
        <taxon>Cognatiyoonia</taxon>
    </lineage>
</organism>
<dbReference type="RefSeq" id="WP_089996907.1">
    <property type="nucleotide sequence ID" value="NZ_FOIZ01000002.1"/>
</dbReference>
<evidence type="ECO:0000256" key="1">
    <source>
        <dbReference type="SAM" id="SignalP"/>
    </source>
</evidence>
<dbReference type="Proteomes" id="UP000199167">
    <property type="component" value="Unassembled WGS sequence"/>
</dbReference>